<dbReference type="PANTHER" id="PTHR21349">
    <property type="entry name" value="50S RIBOSOMAL PROTEIN L21"/>
    <property type="match status" value="1"/>
</dbReference>
<keyword evidence="4 5" id="KW-0694">RNA-binding</keyword>
<dbReference type="EMBL" id="MHSN01000026">
    <property type="protein sequence ID" value="OHA44442.1"/>
    <property type="molecule type" value="Genomic_DNA"/>
</dbReference>
<dbReference type="Proteomes" id="UP000176881">
    <property type="component" value="Unassembled WGS sequence"/>
</dbReference>
<dbReference type="AlphaFoldDB" id="A0A1G2P9W5"/>
<dbReference type="GO" id="GO:0005840">
    <property type="term" value="C:ribosome"/>
    <property type="evidence" value="ECO:0007669"/>
    <property type="project" value="UniProtKB-KW"/>
</dbReference>
<gene>
    <name evidence="4" type="primary">rplU</name>
    <name evidence="6" type="ORF">A3G59_00560</name>
</gene>
<keyword evidence="2 4" id="KW-0689">Ribosomal protein</keyword>
<dbReference type="GO" id="GO:0019843">
    <property type="term" value="F:rRNA binding"/>
    <property type="evidence" value="ECO:0007669"/>
    <property type="project" value="UniProtKB-UniRule"/>
</dbReference>
<evidence type="ECO:0000313" key="6">
    <source>
        <dbReference type="EMBL" id="OHA44442.1"/>
    </source>
</evidence>
<evidence type="ECO:0000256" key="1">
    <source>
        <dbReference type="ARBA" id="ARBA00008563"/>
    </source>
</evidence>
<protein>
    <recommendedName>
        <fullName evidence="4">Large ribosomal subunit protein bL21</fullName>
    </recommendedName>
</protein>
<proteinExistence type="inferred from homology"/>
<dbReference type="GO" id="GO:1990904">
    <property type="term" value="C:ribonucleoprotein complex"/>
    <property type="evidence" value="ECO:0007669"/>
    <property type="project" value="UniProtKB-KW"/>
</dbReference>
<evidence type="ECO:0000256" key="2">
    <source>
        <dbReference type="ARBA" id="ARBA00022980"/>
    </source>
</evidence>
<name>A0A1G2P9W5_9BACT</name>
<dbReference type="SUPFAM" id="SSF141091">
    <property type="entry name" value="L21p-like"/>
    <property type="match status" value="1"/>
</dbReference>
<dbReference type="STRING" id="1802335.A3G59_00560"/>
<keyword evidence="4 5" id="KW-0699">rRNA-binding</keyword>
<dbReference type="GO" id="GO:0005737">
    <property type="term" value="C:cytoplasm"/>
    <property type="evidence" value="ECO:0007669"/>
    <property type="project" value="UniProtKB-ARBA"/>
</dbReference>
<dbReference type="InterPro" id="IPR036164">
    <property type="entry name" value="bL21-like_sf"/>
</dbReference>
<organism evidence="6 7">
    <name type="scientific">Candidatus Taylorbacteria bacterium RIFCSPLOWO2_12_FULL_47_20</name>
    <dbReference type="NCBI Taxonomy" id="1802335"/>
    <lineage>
        <taxon>Bacteria</taxon>
        <taxon>Candidatus Tayloriibacteriota</taxon>
    </lineage>
</organism>
<dbReference type="Pfam" id="PF00829">
    <property type="entry name" value="Ribosomal_L21p"/>
    <property type="match status" value="1"/>
</dbReference>
<reference evidence="6 7" key="1">
    <citation type="journal article" date="2016" name="Nat. Commun.">
        <title>Thousands of microbial genomes shed light on interconnected biogeochemical processes in an aquifer system.</title>
        <authorList>
            <person name="Anantharaman K."/>
            <person name="Brown C.T."/>
            <person name="Hug L.A."/>
            <person name="Sharon I."/>
            <person name="Castelle C.J."/>
            <person name="Probst A.J."/>
            <person name="Thomas B.C."/>
            <person name="Singh A."/>
            <person name="Wilkins M.J."/>
            <person name="Karaoz U."/>
            <person name="Brodie E.L."/>
            <person name="Williams K.H."/>
            <person name="Hubbard S.S."/>
            <person name="Banfield J.F."/>
        </authorList>
    </citation>
    <scope>NUCLEOTIDE SEQUENCE [LARGE SCALE GENOMIC DNA]</scope>
</reference>
<comment type="subunit">
    <text evidence="4">Part of the 50S ribosomal subunit. Contacts protein L20.</text>
</comment>
<dbReference type="HAMAP" id="MF_01363">
    <property type="entry name" value="Ribosomal_bL21"/>
    <property type="match status" value="1"/>
</dbReference>
<dbReference type="PANTHER" id="PTHR21349:SF0">
    <property type="entry name" value="LARGE RIBOSOMAL SUBUNIT PROTEIN BL21M"/>
    <property type="match status" value="1"/>
</dbReference>
<dbReference type="NCBIfam" id="TIGR00061">
    <property type="entry name" value="L21"/>
    <property type="match status" value="1"/>
</dbReference>
<dbReference type="InterPro" id="IPR001787">
    <property type="entry name" value="Ribosomal_bL21"/>
</dbReference>
<evidence type="ECO:0000256" key="4">
    <source>
        <dbReference type="HAMAP-Rule" id="MF_01363"/>
    </source>
</evidence>
<accession>A0A1G2P9W5</accession>
<evidence type="ECO:0000256" key="5">
    <source>
        <dbReference type="RuleBase" id="RU000562"/>
    </source>
</evidence>
<dbReference type="GO" id="GO:0003735">
    <property type="term" value="F:structural constituent of ribosome"/>
    <property type="evidence" value="ECO:0007669"/>
    <property type="project" value="InterPro"/>
</dbReference>
<sequence length="106" mass="11664">MKDFAVIETGGKQYMVSAGSDIKIEKLPGNNKAGDKIAFDKVLLLRAGGKTDIGVPYLNGKSVFGAITKLGKRDKILVVRYKAKSRRLKRNGHKQPYCEVKIENVA</sequence>
<evidence type="ECO:0000313" key="7">
    <source>
        <dbReference type="Proteomes" id="UP000176881"/>
    </source>
</evidence>
<dbReference type="GO" id="GO:0006412">
    <property type="term" value="P:translation"/>
    <property type="evidence" value="ECO:0007669"/>
    <property type="project" value="UniProtKB-UniRule"/>
</dbReference>
<comment type="similarity">
    <text evidence="1 4 5">Belongs to the bacterial ribosomal protein bL21 family.</text>
</comment>
<keyword evidence="3 4" id="KW-0687">Ribonucleoprotein</keyword>
<comment type="caution">
    <text evidence="6">The sequence shown here is derived from an EMBL/GenBank/DDBJ whole genome shotgun (WGS) entry which is preliminary data.</text>
</comment>
<evidence type="ECO:0000256" key="3">
    <source>
        <dbReference type="ARBA" id="ARBA00023274"/>
    </source>
</evidence>
<comment type="function">
    <text evidence="4 5">This protein binds to 23S rRNA in the presence of protein L20.</text>
</comment>
<dbReference type="InterPro" id="IPR028909">
    <property type="entry name" value="bL21-like"/>
</dbReference>